<accession>A0A835YHT4</accession>
<keyword evidence="2" id="KW-1185">Reference proteome</keyword>
<evidence type="ECO:0000313" key="2">
    <source>
        <dbReference type="Proteomes" id="UP000612055"/>
    </source>
</evidence>
<evidence type="ECO:0008006" key="3">
    <source>
        <dbReference type="Google" id="ProtNLM"/>
    </source>
</evidence>
<organism evidence="1 2">
    <name type="scientific">Edaphochlamys debaryana</name>
    <dbReference type="NCBI Taxonomy" id="47281"/>
    <lineage>
        <taxon>Eukaryota</taxon>
        <taxon>Viridiplantae</taxon>
        <taxon>Chlorophyta</taxon>
        <taxon>core chlorophytes</taxon>
        <taxon>Chlorophyceae</taxon>
        <taxon>CS clade</taxon>
        <taxon>Chlamydomonadales</taxon>
        <taxon>Chlamydomonadales incertae sedis</taxon>
        <taxon>Edaphochlamys</taxon>
    </lineage>
</organism>
<comment type="caution">
    <text evidence="1">The sequence shown here is derived from an EMBL/GenBank/DDBJ whole genome shotgun (WGS) entry which is preliminary data.</text>
</comment>
<dbReference type="CDD" id="cd02440">
    <property type="entry name" value="AdoMet_MTases"/>
    <property type="match status" value="1"/>
</dbReference>
<dbReference type="AlphaFoldDB" id="A0A835YHT4"/>
<dbReference type="EMBL" id="JAEHOE010000002">
    <property type="protein sequence ID" value="KAG2501216.1"/>
    <property type="molecule type" value="Genomic_DNA"/>
</dbReference>
<dbReference type="Proteomes" id="UP000612055">
    <property type="component" value="Unassembled WGS sequence"/>
</dbReference>
<dbReference type="Gene3D" id="3.40.50.150">
    <property type="entry name" value="Vaccinia Virus protein VP39"/>
    <property type="match status" value="1"/>
</dbReference>
<gene>
    <name evidence="1" type="ORF">HYH03_001029</name>
</gene>
<reference evidence="1" key="1">
    <citation type="journal article" date="2020" name="bioRxiv">
        <title>Comparative genomics of Chlamydomonas.</title>
        <authorList>
            <person name="Craig R.J."/>
            <person name="Hasan A.R."/>
            <person name="Ness R.W."/>
            <person name="Keightley P.D."/>
        </authorList>
    </citation>
    <scope>NUCLEOTIDE SEQUENCE</scope>
    <source>
        <strain evidence="1">CCAP 11/70</strain>
    </source>
</reference>
<dbReference type="SUPFAM" id="SSF53335">
    <property type="entry name" value="S-adenosyl-L-methionine-dependent methyltransferases"/>
    <property type="match status" value="1"/>
</dbReference>
<proteinExistence type="predicted"/>
<dbReference type="InterPro" id="IPR029063">
    <property type="entry name" value="SAM-dependent_MTases_sf"/>
</dbReference>
<dbReference type="OrthoDB" id="542683at2759"/>
<sequence>MDAFKVGEIVDVPRYGKAEVLELVSDPASQFVGRVRVRYQSDGKVYHARPETLRKVAQVKQRVILCHSTTHYRTAAAAVVNWDDTVLEVGAHEGDCTAQLARRCRYAVGVDKSAVTVEAARRRHPGLRFEAVDGFDVPALKVLGPPDGSGFSVVCVDIGGIAALPTVAHLVGLYYKEFPWNTRIVVKSPFVSSPSPNLQAASPAALL</sequence>
<name>A0A835YHT4_9CHLO</name>
<protein>
    <recommendedName>
        <fullName evidence="3">Methyltransferase domain-containing protein</fullName>
    </recommendedName>
</protein>
<evidence type="ECO:0000313" key="1">
    <source>
        <dbReference type="EMBL" id="KAG2501216.1"/>
    </source>
</evidence>